<comment type="caution">
    <text evidence="2">The sequence shown here is derived from an EMBL/GenBank/DDBJ whole genome shotgun (WGS) entry which is preliminary data.</text>
</comment>
<evidence type="ECO:0000313" key="2">
    <source>
        <dbReference type="EMBL" id="GAH88351.1"/>
    </source>
</evidence>
<reference evidence="2" key="1">
    <citation type="journal article" date="2014" name="Front. Microbiol.">
        <title>High frequency of phylogenetically diverse reductive dehalogenase-homologous genes in deep subseafloor sedimentary metagenomes.</title>
        <authorList>
            <person name="Kawai M."/>
            <person name="Futagami T."/>
            <person name="Toyoda A."/>
            <person name="Takaki Y."/>
            <person name="Nishi S."/>
            <person name="Hori S."/>
            <person name="Arai W."/>
            <person name="Tsubouchi T."/>
            <person name="Morono Y."/>
            <person name="Uchiyama I."/>
            <person name="Ito T."/>
            <person name="Fujiyama A."/>
            <person name="Inagaki F."/>
            <person name="Takami H."/>
        </authorList>
    </citation>
    <scope>NUCLEOTIDE SEQUENCE</scope>
    <source>
        <strain evidence="2">Expedition CK06-06</strain>
    </source>
</reference>
<dbReference type="InterPro" id="IPR056798">
    <property type="entry name" value="ADH_Fe_C"/>
</dbReference>
<feature type="domain" description="Fe-containing alcohol dehydrogenase-like C-terminal" evidence="1">
    <location>
        <begin position="2"/>
        <end position="165"/>
    </location>
</feature>
<dbReference type="InterPro" id="IPR039697">
    <property type="entry name" value="Alcohol_dehydrogenase_Fe"/>
</dbReference>
<sequence>MYAKEAINLIVENLPRAVADRDNKKAQENMSLASTLAGIANAQAGTVAGHAMAVALGGYLGIPHGIAVGLFLPHVLNLNGLTCPDKIAQITKMFGENVERINDLVKKCVEACHTFIKNTGLPVYLDKKIHENEIIKIAEDAFTKPAMRNNPAQLKLDDVVAIITNICLKM</sequence>
<dbReference type="AlphaFoldDB" id="X1J0W7"/>
<proteinExistence type="predicted"/>
<protein>
    <recommendedName>
        <fullName evidence="1">Fe-containing alcohol dehydrogenase-like C-terminal domain-containing protein</fullName>
    </recommendedName>
</protein>
<dbReference type="EMBL" id="BARU01037488">
    <property type="protein sequence ID" value="GAH88351.1"/>
    <property type="molecule type" value="Genomic_DNA"/>
</dbReference>
<dbReference type="PANTHER" id="PTHR11496">
    <property type="entry name" value="ALCOHOL DEHYDROGENASE"/>
    <property type="match status" value="1"/>
</dbReference>
<dbReference type="SUPFAM" id="SSF56796">
    <property type="entry name" value="Dehydroquinate synthase-like"/>
    <property type="match status" value="1"/>
</dbReference>
<name>X1J0W7_9ZZZZ</name>
<organism evidence="2">
    <name type="scientific">marine sediment metagenome</name>
    <dbReference type="NCBI Taxonomy" id="412755"/>
    <lineage>
        <taxon>unclassified sequences</taxon>
        <taxon>metagenomes</taxon>
        <taxon>ecological metagenomes</taxon>
    </lineage>
</organism>
<evidence type="ECO:0000259" key="1">
    <source>
        <dbReference type="Pfam" id="PF25137"/>
    </source>
</evidence>
<dbReference type="Gene3D" id="1.20.1090.10">
    <property type="entry name" value="Dehydroquinate synthase-like - alpha domain"/>
    <property type="match status" value="1"/>
</dbReference>
<dbReference type="PANTHER" id="PTHR11496:SF102">
    <property type="entry name" value="ALCOHOL DEHYDROGENASE 4"/>
    <property type="match status" value="1"/>
</dbReference>
<gene>
    <name evidence="2" type="ORF">S03H2_58408</name>
</gene>
<dbReference type="GO" id="GO:0004022">
    <property type="term" value="F:alcohol dehydrogenase (NAD+) activity"/>
    <property type="evidence" value="ECO:0007669"/>
    <property type="project" value="TreeGrafter"/>
</dbReference>
<accession>X1J0W7</accession>
<dbReference type="Pfam" id="PF25137">
    <property type="entry name" value="ADH_Fe_C"/>
    <property type="match status" value="1"/>
</dbReference>